<dbReference type="InterPro" id="IPR005122">
    <property type="entry name" value="Uracil-DNA_glycosylase-like"/>
</dbReference>
<dbReference type="InterPro" id="IPR005273">
    <property type="entry name" value="Ura-DNA_glyco_family4"/>
</dbReference>
<evidence type="ECO:0000313" key="15">
    <source>
        <dbReference type="Proteomes" id="UP000321514"/>
    </source>
</evidence>
<dbReference type="EMBL" id="BJXR01000031">
    <property type="protein sequence ID" value="GEN09043.1"/>
    <property type="molecule type" value="Genomic_DNA"/>
</dbReference>
<dbReference type="EC" id="3.2.2.27" evidence="3"/>
<sequence length="360" mass="38441">MNDDSPEATQELSAVLEDVRRHLLWQEDGGGRLLMIDAKAAAELQRLTPSLRSRFARPGPATEPAPAERRPAPSAPPSRPMDAAPGPSAPGTSRFERPVGTAPTSAPIHATPSLPSRPLASAPESAPRAPGPTPTTPAPARAAAPASNGMLLDVPRSSPTGSGALPGVVDGERPTLDQVRRELGDCQRCKLCTGRKNIVFGSGNPRAELVFVGEGPGENEDLQGFPFVGAAGDLLTKMIEAMGFRRDDVYICNVVKCRPPGNRNPEPDEIAACEPFLRAQLAALQPKVVVALGKFAAQTLLRDSTPITRMRGAWRVYEGVQLMPTFHPAYLLRNPAEKRKAWEDLQAVMKIFGKNPGSRA</sequence>
<dbReference type="Proteomes" id="UP000321514">
    <property type="component" value="Unassembled WGS sequence"/>
</dbReference>
<keyword evidence="6" id="KW-0479">Metal-binding</keyword>
<dbReference type="GO" id="GO:0006281">
    <property type="term" value="P:DNA repair"/>
    <property type="evidence" value="ECO:0007669"/>
    <property type="project" value="UniProtKB-KW"/>
</dbReference>
<dbReference type="SMART" id="SM00987">
    <property type="entry name" value="UreE_C"/>
    <property type="match status" value="1"/>
</dbReference>
<dbReference type="SMART" id="SM00986">
    <property type="entry name" value="UDG"/>
    <property type="match status" value="1"/>
</dbReference>
<gene>
    <name evidence="14" type="ORF">MFU01_40800</name>
</gene>
<dbReference type="Pfam" id="PF03167">
    <property type="entry name" value="UDG"/>
    <property type="match status" value="1"/>
</dbReference>
<reference evidence="14 15" key="1">
    <citation type="submission" date="2019-07" db="EMBL/GenBank/DDBJ databases">
        <title>Whole genome shotgun sequence of Myxococcus fulvus NBRC 100333.</title>
        <authorList>
            <person name="Hosoyama A."/>
            <person name="Uohara A."/>
            <person name="Ohji S."/>
            <person name="Ichikawa N."/>
        </authorList>
    </citation>
    <scope>NUCLEOTIDE SEQUENCE [LARGE SCALE GENOMIC DNA]</scope>
    <source>
        <strain evidence="14 15">NBRC 100333</strain>
    </source>
</reference>
<comment type="catalytic activity">
    <reaction evidence="1">
        <text>Hydrolyzes single-stranded DNA or mismatched double-stranded DNA and polynucleotides, releasing free uracil.</text>
        <dbReference type="EC" id="3.2.2.27"/>
    </reaction>
</comment>
<evidence type="ECO:0000256" key="10">
    <source>
        <dbReference type="ARBA" id="ARBA00023014"/>
    </source>
</evidence>
<dbReference type="CDD" id="cd10030">
    <property type="entry name" value="UDG-F4_TTUDGA_SPO1dp_like"/>
    <property type="match status" value="1"/>
</dbReference>
<keyword evidence="8" id="KW-0378">Hydrolase</keyword>
<organism evidence="14 15">
    <name type="scientific">Myxococcus fulvus</name>
    <dbReference type="NCBI Taxonomy" id="33"/>
    <lineage>
        <taxon>Bacteria</taxon>
        <taxon>Pseudomonadati</taxon>
        <taxon>Myxococcota</taxon>
        <taxon>Myxococcia</taxon>
        <taxon>Myxococcales</taxon>
        <taxon>Cystobacterineae</taxon>
        <taxon>Myxococcaceae</taxon>
        <taxon>Myxococcus</taxon>
    </lineage>
</organism>
<evidence type="ECO:0000256" key="1">
    <source>
        <dbReference type="ARBA" id="ARBA00001400"/>
    </source>
</evidence>
<keyword evidence="5" id="KW-0004">4Fe-4S</keyword>
<dbReference type="PANTHER" id="PTHR33693">
    <property type="entry name" value="TYPE-5 URACIL-DNA GLYCOSYLASE"/>
    <property type="match status" value="1"/>
</dbReference>
<keyword evidence="11" id="KW-0234">DNA repair</keyword>
<dbReference type="InterPro" id="IPR051536">
    <property type="entry name" value="UDG_Type-4/5"/>
</dbReference>
<evidence type="ECO:0000256" key="9">
    <source>
        <dbReference type="ARBA" id="ARBA00023004"/>
    </source>
</evidence>
<keyword evidence="10" id="KW-0411">Iron-sulfur</keyword>
<dbReference type="GO" id="GO:0004844">
    <property type="term" value="F:uracil DNA N-glycosylase activity"/>
    <property type="evidence" value="ECO:0007669"/>
    <property type="project" value="UniProtKB-EC"/>
</dbReference>
<evidence type="ECO:0000256" key="3">
    <source>
        <dbReference type="ARBA" id="ARBA00012030"/>
    </source>
</evidence>
<dbReference type="Gene3D" id="3.40.470.10">
    <property type="entry name" value="Uracil-DNA glycosylase-like domain"/>
    <property type="match status" value="1"/>
</dbReference>
<keyword evidence="9" id="KW-0408">Iron</keyword>
<feature type="region of interest" description="Disordered" evidence="12">
    <location>
        <begin position="48"/>
        <end position="173"/>
    </location>
</feature>
<feature type="compositionally biased region" description="Low complexity" evidence="12">
    <location>
        <begin position="56"/>
        <end position="65"/>
    </location>
</feature>
<evidence type="ECO:0000256" key="4">
    <source>
        <dbReference type="ARBA" id="ARBA00019403"/>
    </source>
</evidence>
<evidence type="ECO:0000256" key="7">
    <source>
        <dbReference type="ARBA" id="ARBA00022763"/>
    </source>
</evidence>
<dbReference type="RefSeq" id="WP_174816736.1">
    <property type="nucleotide sequence ID" value="NZ_BJXR01000031.1"/>
</dbReference>
<dbReference type="GO" id="GO:0046872">
    <property type="term" value="F:metal ion binding"/>
    <property type="evidence" value="ECO:0007669"/>
    <property type="project" value="UniProtKB-KW"/>
</dbReference>
<evidence type="ECO:0000259" key="13">
    <source>
        <dbReference type="SMART" id="SM00986"/>
    </source>
</evidence>
<evidence type="ECO:0000256" key="6">
    <source>
        <dbReference type="ARBA" id="ARBA00022723"/>
    </source>
</evidence>
<evidence type="ECO:0000256" key="5">
    <source>
        <dbReference type="ARBA" id="ARBA00022485"/>
    </source>
</evidence>
<evidence type="ECO:0000313" key="14">
    <source>
        <dbReference type="EMBL" id="GEN09043.1"/>
    </source>
</evidence>
<dbReference type="GO" id="GO:0051539">
    <property type="term" value="F:4 iron, 4 sulfur cluster binding"/>
    <property type="evidence" value="ECO:0007669"/>
    <property type="project" value="UniProtKB-KW"/>
</dbReference>
<dbReference type="AlphaFoldDB" id="A0A511T609"/>
<evidence type="ECO:0000256" key="8">
    <source>
        <dbReference type="ARBA" id="ARBA00022801"/>
    </source>
</evidence>
<evidence type="ECO:0000256" key="2">
    <source>
        <dbReference type="ARBA" id="ARBA00006521"/>
    </source>
</evidence>
<dbReference type="NCBIfam" id="TIGR00758">
    <property type="entry name" value="UDG_fam4"/>
    <property type="match status" value="1"/>
</dbReference>
<name>A0A511T609_MYXFU</name>
<dbReference type="SUPFAM" id="SSF52141">
    <property type="entry name" value="Uracil-DNA glycosylase-like"/>
    <property type="match status" value="1"/>
</dbReference>
<feature type="compositionally biased region" description="Low complexity" evidence="12">
    <location>
        <begin position="112"/>
        <end position="128"/>
    </location>
</feature>
<dbReference type="PANTHER" id="PTHR33693:SF1">
    <property type="entry name" value="TYPE-4 URACIL-DNA GLYCOSYLASE"/>
    <property type="match status" value="1"/>
</dbReference>
<comment type="caution">
    <text evidence="14">The sequence shown here is derived from an EMBL/GenBank/DDBJ whole genome shotgun (WGS) entry which is preliminary data.</text>
</comment>
<dbReference type="InterPro" id="IPR036895">
    <property type="entry name" value="Uracil-DNA_glycosylase-like_sf"/>
</dbReference>
<evidence type="ECO:0000256" key="11">
    <source>
        <dbReference type="ARBA" id="ARBA00023204"/>
    </source>
</evidence>
<accession>A0A511T609</accession>
<feature type="domain" description="Uracil-DNA glycosylase-like" evidence="13">
    <location>
        <begin position="200"/>
        <end position="346"/>
    </location>
</feature>
<protein>
    <recommendedName>
        <fullName evidence="4">Type-4 uracil-DNA glycosylase</fullName>
        <ecNumber evidence="3">3.2.2.27</ecNumber>
    </recommendedName>
</protein>
<evidence type="ECO:0000256" key="12">
    <source>
        <dbReference type="SAM" id="MobiDB-lite"/>
    </source>
</evidence>
<keyword evidence="7" id="KW-0227">DNA damage</keyword>
<comment type="similarity">
    <text evidence="2">Belongs to the uracil-DNA glycosylase (UDG) superfamily. Type 4 (UDGa) family.</text>
</comment>
<proteinExistence type="inferred from homology"/>